<evidence type="ECO:0000313" key="11">
    <source>
        <dbReference type="Proteomes" id="UP000614287"/>
    </source>
</evidence>
<dbReference type="FunFam" id="3.40.140.10:FF:000005">
    <property type="entry name" value="tRNA-specific adenosine deaminase"/>
    <property type="match status" value="1"/>
</dbReference>
<keyword evidence="5 8" id="KW-0378">Hydrolase</keyword>
<keyword evidence="6 8" id="KW-0862">Zinc</keyword>
<comment type="similarity">
    <text evidence="1">Belongs to the cytidine and deoxycytidylate deaminase family. ADAT2 subfamily.</text>
</comment>
<dbReference type="PANTHER" id="PTHR11079:SF202">
    <property type="entry name" value="TRNA-SPECIFIC ADENOSINE DEAMINASE"/>
    <property type="match status" value="1"/>
</dbReference>
<dbReference type="InterPro" id="IPR016193">
    <property type="entry name" value="Cytidine_deaminase-like"/>
</dbReference>
<feature type="binding site" evidence="8">
    <location>
        <position position="94"/>
    </location>
    <ligand>
        <name>Zn(2+)</name>
        <dbReference type="ChEBI" id="CHEBI:29105"/>
        <note>catalytic</note>
    </ligand>
</feature>
<keyword evidence="4 8" id="KW-0479">Metal-binding</keyword>
<protein>
    <recommendedName>
        <fullName evidence="8">tRNA-specific adenosine deaminase</fullName>
        <ecNumber evidence="8">3.5.4.33</ecNumber>
    </recommendedName>
</protein>
<comment type="caution">
    <text evidence="10">The sequence shown here is derived from an EMBL/GenBank/DDBJ whole genome shotgun (WGS) entry which is preliminary data.</text>
</comment>
<reference evidence="10" key="1">
    <citation type="journal article" date="2014" name="Int. J. Syst. Evol. Microbiol.">
        <title>Complete genome sequence of Corynebacterium casei LMG S-19264T (=DSM 44701T), isolated from a smear-ripened cheese.</title>
        <authorList>
            <consortium name="US DOE Joint Genome Institute (JGI-PGF)"/>
            <person name="Walter F."/>
            <person name="Albersmeier A."/>
            <person name="Kalinowski J."/>
            <person name="Ruckert C."/>
        </authorList>
    </citation>
    <scope>NUCLEOTIDE SEQUENCE</scope>
    <source>
        <strain evidence="10">KCTC 32501</strain>
    </source>
</reference>
<comment type="catalytic activity">
    <reaction evidence="7 8">
        <text>adenosine(34) in tRNA + H2O + H(+) = inosine(34) in tRNA + NH4(+)</text>
        <dbReference type="Rhea" id="RHEA:43168"/>
        <dbReference type="Rhea" id="RHEA-COMP:10373"/>
        <dbReference type="Rhea" id="RHEA-COMP:10374"/>
        <dbReference type="ChEBI" id="CHEBI:15377"/>
        <dbReference type="ChEBI" id="CHEBI:15378"/>
        <dbReference type="ChEBI" id="CHEBI:28938"/>
        <dbReference type="ChEBI" id="CHEBI:74411"/>
        <dbReference type="ChEBI" id="CHEBI:82852"/>
        <dbReference type="EC" id="3.5.4.33"/>
    </reaction>
</comment>
<dbReference type="AlphaFoldDB" id="A0A8J3G0Y0"/>
<dbReference type="SUPFAM" id="SSF53927">
    <property type="entry name" value="Cytidine deaminase-like"/>
    <property type="match status" value="1"/>
</dbReference>
<dbReference type="PROSITE" id="PS00903">
    <property type="entry name" value="CYT_DCMP_DEAMINASES_1"/>
    <property type="match status" value="1"/>
</dbReference>
<evidence type="ECO:0000256" key="3">
    <source>
        <dbReference type="ARBA" id="ARBA00022694"/>
    </source>
</evidence>
<comment type="function">
    <text evidence="8">Catalyzes the deamination of adenosine to inosine at the wobble position 34 of tRNA(Arg2).</text>
</comment>
<evidence type="ECO:0000256" key="4">
    <source>
        <dbReference type="ARBA" id="ARBA00022723"/>
    </source>
</evidence>
<evidence type="ECO:0000256" key="8">
    <source>
        <dbReference type="HAMAP-Rule" id="MF_00972"/>
    </source>
</evidence>
<dbReference type="EC" id="3.5.4.33" evidence="8"/>
<evidence type="ECO:0000256" key="6">
    <source>
        <dbReference type="ARBA" id="ARBA00022833"/>
    </source>
</evidence>
<dbReference type="Pfam" id="PF00383">
    <property type="entry name" value="dCMP_cyt_deam_1"/>
    <property type="match status" value="1"/>
</dbReference>
<dbReference type="GO" id="GO:0052717">
    <property type="term" value="F:tRNA-specific adenosine-34 deaminase activity"/>
    <property type="evidence" value="ECO:0007669"/>
    <property type="project" value="UniProtKB-UniRule"/>
</dbReference>
<dbReference type="InterPro" id="IPR002125">
    <property type="entry name" value="CMP_dCMP_dom"/>
</dbReference>
<keyword evidence="11" id="KW-1185">Reference proteome</keyword>
<proteinExistence type="inferred from homology"/>
<dbReference type="RefSeq" id="WP_189493690.1">
    <property type="nucleotide sequence ID" value="NZ_BMZG01000010.1"/>
</dbReference>
<dbReference type="InterPro" id="IPR028883">
    <property type="entry name" value="tRNA_aden_deaminase"/>
</dbReference>
<dbReference type="Gene3D" id="3.40.140.10">
    <property type="entry name" value="Cytidine Deaminase, domain 2"/>
    <property type="match status" value="1"/>
</dbReference>
<comment type="subunit">
    <text evidence="2 8">Homodimer.</text>
</comment>
<dbReference type="GO" id="GO:0002100">
    <property type="term" value="P:tRNA wobble adenosine to inosine editing"/>
    <property type="evidence" value="ECO:0007669"/>
    <property type="project" value="UniProtKB-UniRule"/>
</dbReference>
<dbReference type="HAMAP" id="MF_00972">
    <property type="entry name" value="tRNA_aden_deaminase"/>
    <property type="match status" value="1"/>
</dbReference>
<organism evidence="10 11">
    <name type="scientific">Formosimonas limnophila</name>
    <dbReference type="NCBI Taxonomy" id="1384487"/>
    <lineage>
        <taxon>Bacteria</taxon>
        <taxon>Pseudomonadati</taxon>
        <taxon>Pseudomonadota</taxon>
        <taxon>Betaproteobacteria</taxon>
        <taxon>Burkholderiales</taxon>
        <taxon>Burkholderiaceae</taxon>
        <taxon>Formosimonas</taxon>
    </lineage>
</organism>
<evidence type="ECO:0000256" key="7">
    <source>
        <dbReference type="ARBA" id="ARBA00048045"/>
    </source>
</evidence>
<name>A0A8J3G0Y0_9BURK</name>
<dbReference type="GO" id="GO:0008270">
    <property type="term" value="F:zinc ion binding"/>
    <property type="evidence" value="ECO:0007669"/>
    <property type="project" value="UniProtKB-UniRule"/>
</dbReference>
<feature type="binding site" evidence="8">
    <location>
        <position position="91"/>
    </location>
    <ligand>
        <name>Zn(2+)</name>
        <dbReference type="ChEBI" id="CHEBI:29105"/>
        <note>catalytic</note>
    </ligand>
</feature>
<dbReference type="PROSITE" id="PS51747">
    <property type="entry name" value="CYT_DCMP_DEAMINASES_2"/>
    <property type="match status" value="1"/>
</dbReference>
<sequence>MSIVWENKLQRDEFFMRYALAAAQKAYDIGEVPVGAVLVKDNMVVAEGYNQSITTHDASAHAEMQALRAAGLSVENYRLPDCELYVTLEPCLMCAGAMFHARVSRVVYATPDPKTGVAGSVLNLFDEARLNHHATVEGGVLLEEAKALLQQFFRERRQIGKA</sequence>
<evidence type="ECO:0000259" key="9">
    <source>
        <dbReference type="PROSITE" id="PS51747"/>
    </source>
</evidence>
<reference evidence="10" key="2">
    <citation type="submission" date="2020-09" db="EMBL/GenBank/DDBJ databases">
        <authorList>
            <person name="Sun Q."/>
            <person name="Kim S."/>
        </authorList>
    </citation>
    <scope>NUCLEOTIDE SEQUENCE</scope>
    <source>
        <strain evidence="10">KCTC 32501</strain>
    </source>
</reference>
<feature type="binding site" evidence="8">
    <location>
        <position position="61"/>
    </location>
    <ligand>
        <name>Zn(2+)</name>
        <dbReference type="ChEBI" id="CHEBI:29105"/>
        <note>catalytic</note>
    </ligand>
</feature>
<dbReference type="NCBIfam" id="NF008113">
    <property type="entry name" value="PRK10860.1"/>
    <property type="match status" value="1"/>
</dbReference>
<dbReference type="PANTHER" id="PTHR11079">
    <property type="entry name" value="CYTOSINE DEAMINASE FAMILY MEMBER"/>
    <property type="match status" value="1"/>
</dbReference>
<evidence type="ECO:0000256" key="5">
    <source>
        <dbReference type="ARBA" id="ARBA00022801"/>
    </source>
</evidence>
<feature type="domain" description="CMP/dCMP-type deaminase" evidence="9">
    <location>
        <begin position="10"/>
        <end position="122"/>
    </location>
</feature>
<comment type="cofactor">
    <cofactor evidence="8">
        <name>Zn(2+)</name>
        <dbReference type="ChEBI" id="CHEBI:29105"/>
    </cofactor>
    <text evidence="8">Binds 1 zinc ion per subunit.</text>
</comment>
<evidence type="ECO:0000256" key="1">
    <source>
        <dbReference type="ARBA" id="ARBA00010669"/>
    </source>
</evidence>
<feature type="active site" description="Proton donor" evidence="8">
    <location>
        <position position="63"/>
    </location>
</feature>
<dbReference type="EMBL" id="BMZG01000010">
    <property type="protein sequence ID" value="GHA77928.1"/>
    <property type="molecule type" value="Genomic_DNA"/>
</dbReference>
<keyword evidence="3 8" id="KW-0819">tRNA processing</keyword>
<dbReference type="InterPro" id="IPR016192">
    <property type="entry name" value="APOBEC/CMP_deaminase_Zn-bd"/>
</dbReference>
<gene>
    <name evidence="8 10" type="primary">tadA</name>
    <name evidence="10" type="ORF">GCM10009007_18630</name>
</gene>
<accession>A0A8J3G0Y0</accession>
<dbReference type="CDD" id="cd01285">
    <property type="entry name" value="nucleoside_deaminase"/>
    <property type="match status" value="1"/>
</dbReference>
<evidence type="ECO:0000313" key="10">
    <source>
        <dbReference type="EMBL" id="GHA77928.1"/>
    </source>
</evidence>
<dbReference type="Proteomes" id="UP000614287">
    <property type="component" value="Unassembled WGS sequence"/>
</dbReference>
<evidence type="ECO:0000256" key="2">
    <source>
        <dbReference type="ARBA" id="ARBA00011738"/>
    </source>
</evidence>